<dbReference type="GO" id="GO:0005262">
    <property type="term" value="F:calcium channel activity"/>
    <property type="evidence" value="ECO:0007669"/>
    <property type="project" value="InterPro"/>
</dbReference>
<dbReference type="PANTHER" id="PTHR39142">
    <property type="entry name" value="MID1P"/>
    <property type="match status" value="1"/>
</dbReference>
<dbReference type="PANTHER" id="PTHR39142:SF1">
    <property type="entry name" value="AEL197CP"/>
    <property type="match status" value="1"/>
</dbReference>
<keyword evidence="2" id="KW-1185">Reference proteome</keyword>
<protein>
    <submittedName>
        <fullName evidence="1">Uncharacterized protein</fullName>
    </submittedName>
</protein>
<dbReference type="InterPro" id="IPR024338">
    <property type="entry name" value="MID1/Yam8"/>
</dbReference>
<name>A0AAV5GZ32_9BASI</name>
<dbReference type="GO" id="GO:0098703">
    <property type="term" value="P:calcium ion import across plasma membrane"/>
    <property type="evidence" value="ECO:0007669"/>
    <property type="project" value="InterPro"/>
</dbReference>
<evidence type="ECO:0000313" key="1">
    <source>
        <dbReference type="EMBL" id="GJN93758.1"/>
    </source>
</evidence>
<dbReference type="EMBL" id="BQKY01000015">
    <property type="protein sequence ID" value="GJN93758.1"/>
    <property type="molecule type" value="Genomic_DNA"/>
</dbReference>
<reference evidence="1 2" key="1">
    <citation type="submission" date="2021-12" db="EMBL/GenBank/DDBJ databases">
        <title>High titer production of polyol ester of fatty acids by Rhodotorula paludigena BS15 towards product separation-free biomass refinery.</title>
        <authorList>
            <person name="Mano J."/>
            <person name="Ono H."/>
            <person name="Tanaka T."/>
            <person name="Naito K."/>
            <person name="Sushida H."/>
            <person name="Ike M."/>
            <person name="Tokuyasu K."/>
            <person name="Kitaoka M."/>
        </authorList>
    </citation>
    <scope>NUCLEOTIDE SEQUENCE [LARGE SCALE GENOMIC DNA]</scope>
    <source>
        <strain evidence="1 2">BS15</strain>
    </source>
</reference>
<accession>A0AAV5GZ32</accession>
<gene>
    <name evidence="1" type="ORF">Rhopal_006815-T1</name>
</gene>
<dbReference type="AlphaFoldDB" id="A0AAV5GZ32"/>
<comment type="caution">
    <text evidence="1">The sequence shown here is derived from an EMBL/GenBank/DDBJ whole genome shotgun (WGS) entry which is preliminary data.</text>
</comment>
<sequence>MVTRIPRLSLYRRRPPRTPLPLFITWALVAVVSLVLSATEVAAQATTSISDPSTTTFELDASGSAFFHLSATSSSPVWISLSLCSVPSTLSADSSYVLPTRLNHALFVSTTADEQAPGPRDGDDSGAYLSNDGVGGSSRLEFGYAAFALEAAPSDGVWIGVYTPGTDDLKGDNGGSDGTLNATGSWSFELSLSSGTSAAPYAPAHSVGLRLDDTDASSALLVTANWSAAASTGTTPPAGYDILVAPTQPHALALGRSRCALRDAHARAAGSANASTTTRGYGGGERTQFLVEGLQRASNYTAWLVQNETVADGGANQTRVWDPVFFATKSGDSCRLVYGIEACPAVAYSVPSPRSLDTADLVSYFNESISASLTNFTRTLTTFPCDSVEMGQYSVVSTCSDCSAAYRDWLCATTIPRCTDAPGDTRLNLSVLAGPDDLAAWSIPSDFDTTLVRNDPLASRTPLFGAANLSSTFPSLFNASFPASGANALDESPFPYSEVPPCLDVCNLVEARCPPFLEWVCPRGTAGDLKGGTASAAYGLTREVPEGHRQAGDVQGSELDMRAADRFGNVL</sequence>
<proteinExistence type="predicted"/>
<evidence type="ECO:0000313" key="2">
    <source>
        <dbReference type="Proteomes" id="UP001342314"/>
    </source>
</evidence>
<dbReference type="Proteomes" id="UP001342314">
    <property type="component" value="Unassembled WGS sequence"/>
</dbReference>
<organism evidence="1 2">
    <name type="scientific">Rhodotorula paludigena</name>
    <dbReference type="NCBI Taxonomy" id="86838"/>
    <lineage>
        <taxon>Eukaryota</taxon>
        <taxon>Fungi</taxon>
        <taxon>Dikarya</taxon>
        <taxon>Basidiomycota</taxon>
        <taxon>Pucciniomycotina</taxon>
        <taxon>Microbotryomycetes</taxon>
        <taxon>Sporidiobolales</taxon>
        <taxon>Sporidiobolaceae</taxon>
        <taxon>Rhodotorula</taxon>
    </lineage>
</organism>
<dbReference type="Pfam" id="PF12929">
    <property type="entry name" value="Mid1"/>
    <property type="match status" value="1"/>
</dbReference>